<dbReference type="InterPro" id="IPR029062">
    <property type="entry name" value="Class_I_gatase-like"/>
</dbReference>
<gene>
    <name evidence="2" type="ORF">KDH_62630</name>
</gene>
<evidence type="ECO:0000256" key="1">
    <source>
        <dbReference type="SAM" id="Phobius"/>
    </source>
</evidence>
<sequence length="908" mass="96460">MLILHMRPQRMVRNAFYIAGYLTLFLFFVLFSPSALAHPQHLTASGPTITKASLGFDGMYQDGNWVPVQVNLSNTGSDFTGKVAINIPSTSLAGPNSSTSTNSYQVNVDLPPGAKKQITLSVPLNLSAQGANSEVAVNLLDTGGHIVSHVALTPNNGSNLTLVGILSDTPNNFGQLNLALSNLLATSGQTKGLTAASMPDQAALLKNFNVIVVDNFTTGSLSQAQLAALQNWVYQGGDLIVTGGPEWKRTLGALPASLVPVSIKGTGNIPANRPLLPVNTVASNNQPNNENMKAQVAISTGQAAPHTTTLLSSDRTPVIVQQIQGQGDVYYLAYDPTIEPLASWQNTHQLWADLLTRSIGDRVLMNTANTGNTPISGSNINMPYVTLISLLQSFFPNAYPSIWLILVLLLSYVIILGPLRLILIRAFKRRDWSWRIVLATIAIFTLLSYGLALQQKGSAIVNSSITLIQLNAPDKSGSSGHATTFLGVFVPSQGDFQVHMPGVSLVQPADQNGYVDPAYRGTSSNQQSIYTVGSDGTNVDLQGVDIWTTRTLIAQHDMHTSGGITSQLQLQQNILSGTVTSTLPYTLTDAFVVMGNGYVSLGDIKPNSTTQVQLNLGSNASNAQNASNATTIADQIASSRGMATNPNGGYYSAYNTSNNQAMDAPHRHALLLEALSGGFCDNTTCYHQTFPTAGNASGVITKQILNGTSSSDRDPLTLAGATATVIGWPQDTSSINGDITVNGQTPSGSQETIVQAPLDVKFTGAVQIPSGIINSQIVHIQQNAPGNIQEVSLGTYAMVSSNMTLEYTVPNISKLENSSLTFTSSLSPTRNTGQTVGAATNINHLQAYLYNWQTGNWDSVSFSEFTCTVKSAQAYIGTGGRILLHLSNRDTNAVFDKPTLTLQGTVAQ</sequence>
<dbReference type="RefSeq" id="WP_338256075.1">
    <property type="nucleotide sequence ID" value="NZ_BSRI01000002.1"/>
</dbReference>
<feature type="transmembrane region" description="Helical" evidence="1">
    <location>
        <begin position="434"/>
        <end position="453"/>
    </location>
</feature>
<proteinExistence type="predicted"/>
<name>A0ABQ6FYS3_9CHLR</name>
<feature type="transmembrane region" description="Helical" evidence="1">
    <location>
        <begin position="402"/>
        <end position="422"/>
    </location>
</feature>
<keyword evidence="1" id="KW-0472">Membrane</keyword>
<keyword evidence="3" id="KW-1185">Reference proteome</keyword>
<evidence type="ECO:0000313" key="2">
    <source>
        <dbReference type="EMBL" id="GLV59436.1"/>
    </source>
</evidence>
<evidence type="ECO:0000313" key="3">
    <source>
        <dbReference type="Proteomes" id="UP001344906"/>
    </source>
</evidence>
<protein>
    <submittedName>
        <fullName evidence="2">Uncharacterized protein</fullName>
    </submittedName>
</protein>
<reference evidence="2 3" key="1">
    <citation type="submission" date="2023-02" db="EMBL/GenBank/DDBJ databases">
        <title>Dictyobacter halimunensis sp. nov., a new member of the class Ktedonobacteria from forest soil in a geothermal area.</title>
        <authorList>
            <person name="Rachmania M.K."/>
            <person name="Ningsih F."/>
            <person name="Sakai Y."/>
            <person name="Yabe S."/>
            <person name="Yokota A."/>
            <person name="Sjamsuridzal W."/>
        </authorList>
    </citation>
    <scope>NUCLEOTIDE SEQUENCE [LARGE SCALE GENOMIC DNA]</scope>
    <source>
        <strain evidence="2 3">S3.2.2.5</strain>
    </source>
</reference>
<dbReference type="EMBL" id="BSRI01000002">
    <property type="protein sequence ID" value="GLV59436.1"/>
    <property type="molecule type" value="Genomic_DNA"/>
</dbReference>
<organism evidence="2 3">
    <name type="scientific">Dictyobacter halimunensis</name>
    <dbReference type="NCBI Taxonomy" id="3026934"/>
    <lineage>
        <taxon>Bacteria</taxon>
        <taxon>Bacillati</taxon>
        <taxon>Chloroflexota</taxon>
        <taxon>Ktedonobacteria</taxon>
        <taxon>Ktedonobacterales</taxon>
        <taxon>Dictyobacteraceae</taxon>
        <taxon>Dictyobacter</taxon>
    </lineage>
</organism>
<accession>A0ABQ6FYS3</accession>
<keyword evidence="1" id="KW-0812">Transmembrane</keyword>
<keyword evidence="1" id="KW-1133">Transmembrane helix</keyword>
<dbReference type="SUPFAM" id="SSF52317">
    <property type="entry name" value="Class I glutamine amidotransferase-like"/>
    <property type="match status" value="1"/>
</dbReference>
<dbReference type="Proteomes" id="UP001344906">
    <property type="component" value="Unassembled WGS sequence"/>
</dbReference>
<dbReference type="Gene3D" id="3.40.50.880">
    <property type="match status" value="1"/>
</dbReference>
<comment type="caution">
    <text evidence="2">The sequence shown here is derived from an EMBL/GenBank/DDBJ whole genome shotgun (WGS) entry which is preliminary data.</text>
</comment>